<sequence>MKDLTQIELEEEDDSDQNLGEKTKDDASKLPILEMARPPALLVPHKNSDTPTSRQDKRNLPIKVQHIECGYLYLQNSGSLLCGLPLCRRWKKRWFALVDGALVHTRYEVPLTDIYTDPYWLDHQPVTVIPLAAIVSVEKLKGAKDPSNSLSVTIVKNGSMVLRADGGMSKRDEWVMALQEAVVNSSLKNVKKGKGLLTETVPSPVEHLYTKLGSMKPRRAPDAHY</sequence>
<keyword evidence="4" id="KW-1185">Reference proteome</keyword>
<feature type="region of interest" description="Disordered" evidence="1">
    <location>
        <begin position="1"/>
        <end position="29"/>
    </location>
</feature>
<dbReference type="PROSITE" id="PS50003">
    <property type="entry name" value="PH_DOMAIN"/>
    <property type="match status" value="1"/>
</dbReference>
<evidence type="ECO:0000256" key="1">
    <source>
        <dbReference type="SAM" id="MobiDB-lite"/>
    </source>
</evidence>
<dbReference type="EMBL" id="LGRX02035384">
    <property type="protein sequence ID" value="KAK3235039.1"/>
    <property type="molecule type" value="Genomic_DNA"/>
</dbReference>
<proteinExistence type="predicted"/>
<dbReference type="Pfam" id="PF00169">
    <property type="entry name" value="PH"/>
    <property type="match status" value="1"/>
</dbReference>
<comment type="caution">
    <text evidence="3">The sequence shown here is derived from an EMBL/GenBank/DDBJ whole genome shotgun (WGS) entry which is preliminary data.</text>
</comment>
<dbReference type="CDD" id="cd00821">
    <property type="entry name" value="PH"/>
    <property type="match status" value="1"/>
</dbReference>
<dbReference type="Proteomes" id="UP001190700">
    <property type="component" value="Unassembled WGS sequence"/>
</dbReference>
<protein>
    <recommendedName>
        <fullName evidence="2">PH domain-containing protein</fullName>
    </recommendedName>
</protein>
<feature type="domain" description="PH" evidence="2">
    <location>
        <begin position="65"/>
        <end position="183"/>
    </location>
</feature>
<accession>A0AAE0BG35</accession>
<reference evidence="3 4" key="1">
    <citation type="journal article" date="2015" name="Genome Biol. Evol.">
        <title>Comparative Genomics of a Bacterivorous Green Alga Reveals Evolutionary Causalities and Consequences of Phago-Mixotrophic Mode of Nutrition.</title>
        <authorList>
            <person name="Burns J.A."/>
            <person name="Paasch A."/>
            <person name="Narechania A."/>
            <person name="Kim E."/>
        </authorList>
    </citation>
    <scope>NUCLEOTIDE SEQUENCE [LARGE SCALE GENOMIC DNA]</scope>
    <source>
        <strain evidence="3 4">PLY_AMNH</strain>
    </source>
</reference>
<dbReference type="AlphaFoldDB" id="A0AAE0BG35"/>
<evidence type="ECO:0000259" key="2">
    <source>
        <dbReference type="PROSITE" id="PS50003"/>
    </source>
</evidence>
<dbReference type="SUPFAM" id="SSF50729">
    <property type="entry name" value="PH domain-like"/>
    <property type="match status" value="1"/>
</dbReference>
<dbReference type="InterPro" id="IPR011993">
    <property type="entry name" value="PH-like_dom_sf"/>
</dbReference>
<dbReference type="SMART" id="SM00233">
    <property type="entry name" value="PH"/>
    <property type="match status" value="1"/>
</dbReference>
<feature type="compositionally biased region" description="Basic and acidic residues" evidence="1">
    <location>
        <begin position="19"/>
        <end position="28"/>
    </location>
</feature>
<dbReference type="Gene3D" id="2.30.29.30">
    <property type="entry name" value="Pleckstrin-homology domain (PH domain)/Phosphotyrosine-binding domain (PTB)"/>
    <property type="match status" value="1"/>
</dbReference>
<evidence type="ECO:0000313" key="3">
    <source>
        <dbReference type="EMBL" id="KAK3235039.1"/>
    </source>
</evidence>
<name>A0AAE0BG35_9CHLO</name>
<evidence type="ECO:0000313" key="4">
    <source>
        <dbReference type="Proteomes" id="UP001190700"/>
    </source>
</evidence>
<dbReference type="InterPro" id="IPR001849">
    <property type="entry name" value="PH_domain"/>
</dbReference>
<gene>
    <name evidence="3" type="ORF">CYMTET_54738</name>
</gene>
<organism evidence="3 4">
    <name type="scientific">Cymbomonas tetramitiformis</name>
    <dbReference type="NCBI Taxonomy" id="36881"/>
    <lineage>
        <taxon>Eukaryota</taxon>
        <taxon>Viridiplantae</taxon>
        <taxon>Chlorophyta</taxon>
        <taxon>Pyramimonadophyceae</taxon>
        <taxon>Pyramimonadales</taxon>
        <taxon>Pyramimonadaceae</taxon>
        <taxon>Cymbomonas</taxon>
    </lineage>
</organism>